<dbReference type="EMBL" id="FLTS01000001">
    <property type="protein sequence ID" value="SBV36057.1"/>
    <property type="molecule type" value="Genomic_DNA"/>
</dbReference>
<name>A0A1Y5Q810_9GAMM</name>
<organism evidence="1">
    <name type="scientific">uncultured Stenotrophomonas sp</name>
    <dbReference type="NCBI Taxonomy" id="165438"/>
    <lineage>
        <taxon>Bacteria</taxon>
        <taxon>Pseudomonadati</taxon>
        <taxon>Pseudomonadota</taxon>
        <taxon>Gammaproteobacteria</taxon>
        <taxon>Lysobacterales</taxon>
        <taxon>Lysobacteraceae</taxon>
        <taxon>Stenotrophomonas</taxon>
        <taxon>environmental samples</taxon>
    </lineage>
</organism>
<gene>
    <name evidence="1" type="ORF">STPYR_10987</name>
</gene>
<reference evidence="1" key="1">
    <citation type="submission" date="2016-03" db="EMBL/GenBank/DDBJ databases">
        <authorList>
            <person name="Ploux O."/>
        </authorList>
    </citation>
    <scope>NUCLEOTIDE SEQUENCE</scope>
    <source>
        <strain evidence="1">UC10</strain>
    </source>
</reference>
<dbReference type="AlphaFoldDB" id="A0A1Y5Q810"/>
<protein>
    <submittedName>
        <fullName evidence="1">Uncharacterized protein</fullName>
    </submittedName>
</protein>
<proteinExistence type="predicted"/>
<evidence type="ECO:0000313" key="1">
    <source>
        <dbReference type="EMBL" id="SBV36057.1"/>
    </source>
</evidence>
<sequence>MKPVATHVAPAAGFSAPHAGDLPQCVALFFVEPRHAGSKAPAMFIASPRARDLPQCVALFFVEPRHAGNKAPAMFIASPRAHDLPQCVALFFVEPRHAGNKAPAMFIASPRARDLPQCVALFFVEPLVRLRRRIRPHPLQHPGDVLAMPQVVALLRVQEALFHHVVDHADQLRIEAIDVEEGAGLLADAELAPGQHLEDFLGGAEAAGQARQRLQGARNLDARRL</sequence>
<accession>A0A1Y5Q810</accession>